<keyword evidence="3" id="KW-1185">Reference proteome</keyword>
<dbReference type="RefSeq" id="WP_075608026.1">
    <property type="nucleotide sequence ID" value="NZ_CP052766.1"/>
</dbReference>
<evidence type="ECO:0000313" key="2">
    <source>
        <dbReference type="EMBL" id="QJR80673.1"/>
    </source>
</evidence>
<dbReference type="OrthoDB" id="6387467at2"/>
<keyword evidence="1" id="KW-0732">Signal</keyword>
<name>A0A6M4MC02_9ALTE</name>
<proteinExistence type="predicted"/>
<dbReference type="PROSITE" id="PS51257">
    <property type="entry name" value="PROKAR_LIPOPROTEIN"/>
    <property type="match status" value="1"/>
</dbReference>
<dbReference type="AlphaFoldDB" id="A0A6M4MC02"/>
<dbReference type="Proteomes" id="UP000219285">
    <property type="component" value="Chromosome"/>
</dbReference>
<organism evidence="2 3">
    <name type="scientific">Alteromonas pelagimontana</name>
    <dbReference type="NCBI Taxonomy" id="1858656"/>
    <lineage>
        <taxon>Bacteria</taxon>
        <taxon>Pseudomonadati</taxon>
        <taxon>Pseudomonadota</taxon>
        <taxon>Gammaproteobacteria</taxon>
        <taxon>Alteromonadales</taxon>
        <taxon>Alteromonadaceae</taxon>
        <taxon>Alteromonas/Salinimonas group</taxon>
        <taxon>Alteromonas</taxon>
    </lineage>
</organism>
<reference evidence="3" key="1">
    <citation type="submission" date="2014-12" db="EMBL/GenBank/DDBJ databases">
        <title>Complete genome sequence of a multi-drug resistant Klebsiella pneumoniae.</title>
        <authorList>
            <person name="Hua X."/>
            <person name="Chen Q."/>
            <person name="Li X."/>
            <person name="Feng Y."/>
            <person name="Ruan Z."/>
            <person name="Yu Y."/>
        </authorList>
    </citation>
    <scope>NUCLEOTIDE SEQUENCE [LARGE SCALE GENOMIC DNA]</scope>
    <source>
        <strain evidence="3">5.12</strain>
    </source>
</reference>
<evidence type="ECO:0000313" key="3">
    <source>
        <dbReference type="Proteomes" id="UP000219285"/>
    </source>
</evidence>
<sequence>MIKILILLLATLSISSCSQRPSYKSMQENFIAHKATFIMIAKMACDIGKEQSVSRYSLEGQSEREDVVLELADTLGINSITYQKKSENCTLLMPVWEDDSTEIQQQFAYRYNISEPRHFDAEFHQYDAIASRISEGKADEVAFDMKLAKRWFFSLLYRSKLHRSVAN</sequence>
<gene>
    <name evidence="2" type="ORF">CA267_007700</name>
</gene>
<accession>A0A6M4MC02</accession>
<feature type="chain" id="PRO_5028919239" description="Lipoprotein" evidence="1">
    <location>
        <begin position="19"/>
        <end position="167"/>
    </location>
</feature>
<dbReference type="EMBL" id="CP052766">
    <property type="protein sequence ID" value="QJR80673.1"/>
    <property type="molecule type" value="Genomic_DNA"/>
</dbReference>
<reference evidence="2 3" key="2">
    <citation type="submission" date="2020-04" db="EMBL/GenBank/DDBJ databases">
        <title>Complete genome sequence of Alteromonas pelagimontana 5.12T.</title>
        <authorList>
            <person name="Sinha R.K."/>
            <person name="Krishnan K.P."/>
            <person name="Kurian J.P."/>
        </authorList>
    </citation>
    <scope>NUCLEOTIDE SEQUENCE [LARGE SCALE GENOMIC DNA]</scope>
    <source>
        <strain evidence="2 3">5.12</strain>
    </source>
</reference>
<protein>
    <recommendedName>
        <fullName evidence="4">Lipoprotein</fullName>
    </recommendedName>
</protein>
<evidence type="ECO:0000256" key="1">
    <source>
        <dbReference type="SAM" id="SignalP"/>
    </source>
</evidence>
<feature type="signal peptide" evidence="1">
    <location>
        <begin position="1"/>
        <end position="18"/>
    </location>
</feature>
<evidence type="ECO:0008006" key="4">
    <source>
        <dbReference type="Google" id="ProtNLM"/>
    </source>
</evidence>
<dbReference type="KEGG" id="apel:CA267_007700"/>